<organism evidence="1 2">
    <name type="scientific">Paraburkholderia acidisoli</name>
    <dbReference type="NCBI Taxonomy" id="2571748"/>
    <lineage>
        <taxon>Bacteria</taxon>
        <taxon>Pseudomonadati</taxon>
        <taxon>Pseudomonadota</taxon>
        <taxon>Betaproteobacteria</taxon>
        <taxon>Burkholderiales</taxon>
        <taxon>Burkholderiaceae</taxon>
        <taxon>Paraburkholderia</taxon>
    </lineage>
</organism>
<keyword evidence="2" id="KW-1185">Reference proteome</keyword>
<dbReference type="KEGG" id="pacs:FAZ98_33430"/>
<dbReference type="Proteomes" id="UP000433577">
    <property type="component" value="Chromosome 4"/>
</dbReference>
<sequence length="193" mass="21167">MPLAPDPHIAANHDTTHGAPPCVVQAYFSDLCALEAALECDGALHRALQRAAPAAPAGVSPFTQQTMAVRRYAPLHARALDAERERCTYLVGYAGPADDFNAWLTHYLQHHPPLMLQLPGLRELEICTRLDVRSGLPYAFDGFMQRNKVVFDDAAALARALASPVRDAMREHFHALPPFQGAAPHFPMRSCHA</sequence>
<accession>A0A7Z2GS21</accession>
<name>A0A7Z2GS21_9BURK</name>
<reference evidence="1 2" key="1">
    <citation type="submission" date="2019-12" db="EMBL/GenBank/DDBJ databases">
        <title>Paraburkholderia acidiphila 7Q-K02 sp. nov and Paraburkholderia acidisoli DHF22 sp. nov., two strains isolated from forest soil.</title>
        <authorList>
            <person name="Gao Z."/>
            <person name="Qiu L."/>
        </authorList>
    </citation>
    <scope>NUCLEOTIDE SEQUENCE [LARGE SCALE GENOMIC DNA]</scope>
    <source>
        <strain evidence="1 2">DHF22</strain>
    </source>
</reference>
<dbReference type="EMBL" id="CP046916">
    <property type="protein sequence ID" value="QGZ66916.1"/>
    <property type="molecule type" value="Genomic_DNA"/>
</dbReference>
<evidence type="ECO:0000313" key="2">
    <source>
        <dbReference type="Proteomes" id="UP000433577"/>
    </source>
</evidence>
<gene>
    <name evidence="1" type="ORF">FAZ98_33430</name>
</gene>
<dbReference type="AlphaFoldDB" id="A0A7Z2GS21"/>
<dbReference type="SUPFAM" id="SSF54909">
    <property type="entry name" value="Dimeric alpha+beta barrel"/>
    <property type="match status" value="1"/>
</dbReference>
<dbReference type="Gene3D" id="3.30.70.100">
    <property type="match status" value="1"/>
</dbReference>
<dbReference type="InterPro" id="IPR011008">
    <property type="entry name" value="Dimeric_a/b-barrel"/>
</dbReference>
<dbReference type="OrthoDB" id="8687889at2"/>
<evidence type="ECO:0000313" key="1">
    <source>
        <dbReference type="EMBL" id="QGZ66916.1"/>
    </source>
</evidence>
<protein>
    <submittedName>
        <fullName evidence="1">Ethyl tert-butyl ether degradation protein EthD</fullName>
    </submittedName>
</protein>
<proteinExistence type="predicted"/>